<keyword evidence="2" id="KW-0813">Transport</keyword>
<protein>
    <submittedName>
        <fullName evidence="2">PTS sugar transporter subunit IIA</fullName>
    </submittedName>
</protein>
<dbReference type="PANTHER" id="PTHR47738:SF1">
    <property type="entry name" value="NITROGEN REGULATORY PROTEIN"/>
    <property type="match status" value="1"/>
</dbReference>
<dbReference type="InterPro" id="IPR002178">
    <property type="entry name" value="PTS_EIIA_type-2_dom"/>
</dbReference>
<dbReference type="Pfam" id="PF00359">
    <property type="entry name" value="PTS_EIIA_2"/>
    <property type="match status" value="1"/>
</dbReference>
<dbReference type="InterPro" id="IPR051541">
    <property type="entry name" value="PTS_SugarTrans_NitroReg"/>
</dbReference>
<evidence type="ECO:0000313" key="3">
    <source>
        <dbReference type="Proteomes" id="UP001610657"/>
    </source>
</evidence>
<gene>
    <name evidence="2" type="ORF">RA271_30345</name>
</gene>
<dbReference type="PANTHER" id="PTHR47738">
    <property type="entry name" value="PTS SYSTEM FRUCTOSE-LIKE EIIA COMPONENT-RELATED"/>
    <property type="match status" value="1"/>
</dbReference>
<dbReference type="SUPFAM" id="SSF55804">
    <property type="entry name" value="Phoshotransferase/anion transport protein"/>
    <property type="match status" value="1"/>
</dbReference>
<reference evidence="2 3" key="1">
    <citation type="submission" date="2023-08" db="EMBL/GenBank/DDBJ databases">
        <title>Genomic and mutational analysis of Pseudomonas syringae pv. tagetis EB037 pathogenicity on sunflower.</title>
        <authorList>
            <person name="Maul J.E."/>
        </authorList>
    </citation>
    <scope>NUCLEOTIDE SEQUENCE [LARGE SCALE GENOMIC DNA]</scope>
    <source>
        <strain evidence="2 3">EB037_T1</strain>
    </source>
</reference>
<dbReference type="Gene3D" id="3.40.930.10">
    <property type="entry name" value="Mannitol-specific EII, Chain A"/>
    <property type="match status" value="1"/>
</dbReference>
<dbReference type="Proteomes" id="UP001610657">
    <property type="component" value="Unassembled WGS sequence"/>
</dbReference>
<dbReference type="RefSeq" id="WP_395578035.1">
    <property type="nucleotide sequence ID" value="NZ_JAVCQK010000802.1"/>
</dbReference>
<evidence type="ECO:0000259" key="1">
    <source>
        <dbReference type="PROSITE" id="PS51094"/>
    </source>
</evidence>
<proteinExistence type="predicted"/>
<feature type="non-terminal residue" evidence="2">
    <location>
        <position position="77"/>
    </location>
</feature>
<keyword evidence="2" id="KW-0762">Sugar transport</keyword>
<dbReference type="PROSITE" id="PS51094">
    <property type="entry name" value="PTS_EIIA_TYPE_2"/>
    <property type="match status" value="1"/>
</dbReference>
<feature type="non-terminal residue" evidence="2">
    <location>
        <position position="1"/>
    </location>
</feature>
<feature type="domain" description="PTS EIIA type-2" evidence="1">
    <location>
        <begin position="1"/>
        <end position="77"/>
    </location>
</feature>
<dbReference type="InterPro" id="IPR016152">
    <property type="entry name" value="PTrfase/Anion_transptr"/>
</dbReference>
<dbReference type="EMBL" id="JAVCQK010000802">
    <property type="protein sequence ID" value="MFH7519374.1"/>
    <property type="molecule type" value="Genomic_DNA"/>
</dbReference>
<organism evidence="2 3">
    <name type="scientific">Pseudomonas syringae pv. tagetis</name>
    <dbReference type="NCBI Taxonomy" id="129140"/>
    <lineage>
        <taxon>Bacteria</taxon>
        <taxon>Pseudomonadati</taxon>
        <taxon>Pseudomonadota</taxon>
        <taxon>Gammaproteobacteria</taxon>
        <taxon>Pseudomonadales</taxon>
        <taxon>Pseudomonadaceae</taxon>
        <taxon>Pseudomonas</taxon>
    </lineage>
</organism>
<accession>A0ABW7NX99</accession>
<name>A0ABW7NX99_9PSED</name>
<sequence>KQRGPEENAPLHCREHPRLASDPVFTSLVARENLGSTGFGNGNAIPHCRLHECTQPVSAVIQLDNPTDFDAIDGAPV</sequence>
<evidence type="ECO:0000313" key="2">
    <source>
        <dbReference type="EMBL" id="MFH7519374.1"/>
    </source>
</evidence>
<keyword evidence="3" id="KW-1185">Reference proteome</keyword>
<comment type="caution">
    <text evidence="2">The sequence shown here is derived from an EMBL/GenBank/DDBJ whole genome shotgun (WGS) entry which is preliminary data.</text>
</comment>